<evidence type="ECO:0000313" key="2">
    <source>
        <dbReference type="EMBL" id="MBA9050974.1"/>
    </source>
</evidence>
<organism evidence="2 3">
    <name type="scientific">Streptomyces murinus</name>
    <dbReference type="NCBI Taxonomy" id="33900"/>
    <lineage>
        <taxon>Bacteria</taxon>
        <taxon>Bacillati</taxon>
        <taxon>Actinomycetota</taxon>
        <taxon>Actinomycetes</taxon>
        <taxon>Kitasatosporales</taxon>
        <taxon>Streptomycetaceae</taxon>
        <taxon>Streptomyces</taxon>
    </lineage>
</organism>
<dbReference type="EMBL" id="JACJIJ010000001">
    <property type="protein sequence ID" value="MBA9050974.1"/>
    <property type="molecule type" value="Genomic_DNA"/>
</dbReference>
<protein>
    <recommendedName>
        <fullName evidence="4">Transposase</fullName>
    </recommendedName>
</protein>
<proteinExistence type="predicted"/>
<accession>A0A7W3NI51</accession>
<name>A0A7W3NI51_STRMR</name>
<sequence length="43" mass="4896">MNRDLLDPRKRPGRYERKGSYFLALLGLAVALTCYKKLAKPAT</sequence>
<keyword evidence="1" id="KW-0812">Transmembrane</keyword>
<keyword evidence="1" id="KW-0472">Membrane</keyword>
<reference evidence="2 3" key="1">
    <citation type="submission" date="2020-08" db="EMBL/GenBank/DDBJ databases">
        <title>Sequencing the genomes of 1000 actinobacteria strains.</title>
        <authorList>
            <person name="Klenk H.-P."/>
        </authorList>
    </citation>
    <scope>NUCLEOTIDE SEQUENCE [LARGE SCALE GENOMIC DNA]</scope>
    <source>
        <strain evidence="2 3">DSM 41827</strain>
    </source>
</reference>
<gene>
    <name evidence="2" type="ORF">HDA42_000149</name>
</gene>
<evidence type="ECO:0000256" key="1">
    <source>
        <dbReference type="SAM" id="Phobius"/>
    </source>
</evidence>
<evidence type="ECO:0008006" key="4">
    <source>
        <dbReference type="Google" id="ProtNLM"/>
    </source>
</evidence>
<dbReference type="Proteomes" id="UP000577386">
    <property type="component" value="Unassembled WGS sequence"/>
</dbReference>
<comment type="caution">
    <text evidence="2">The sequence shown here is derived from an EMBL/GenBank/DDBJ whole genome shotgun (WGS) entry which is preliminary data.</text>
</comment>
<feature type="transmembrane region" description="Helical" evidence="1">
    <location>
        <begin position="21"/>
        <end position="38"/>
    </location>
</feature>
<keyword evidence="1" id="KW-1133">Transmembrane helix</keyword>
<evidence type="ECO:0000313" key="3">
    <source>
        <dbReference type="Proteomes" id="UP000577386"/>
    </source>
</evidence>
<dbReference type="AlphaFoldDB" id="A0A7W3NI51"/>
<keyword evidence="3" id="KW-1185">Reference proteome</keyword>